<evidence type="ECO:0000313" key="2">
    <source>
        <dbReference type="EMBL" id="KAK2026991.1"/>
    </source>
</evidence>
<dbReference type="AlphaFoldDB" id="A0AAD9HEY0"/>
<evidence type="ECO:0000256" key="1">
    <source>
        <dbReference type="SAM" id="MobiDB-lite"/>
    </source>
</evidence>
<feature type="region of interest" description="Disordered" evidence="1">
    <location>
        <begin position="160"/>
        <end position="196"/>
    </location>
</feature>
<dbReference type="Proteomes" id="UP001232148">
    <property type="component" value="Unassembled WGS sequence"/>
</dbReference>
<accession>A0AAD9HEY0</accession>
<name>A0AAD9HEY0_9PEZI</name>
<feature type="compositionally biased region" description="Basic and acidic residues" evidence="1">
    <location>
        <begin position="20"/>
        <end position="31"/>
    </location>
</feature>
<organism evidence="2 3">
    <name type="scientific">Colletotrichum zoysiae</name>
    <dbReference type="NCBI Taxonomy" id="1216348"/>
    <lineage>
        <taxon>Eukaryota</taxon>
        <taxon>Fungi</taxon>
        <taxon>Dikarya</taxon>
        <taxon>Ascomycota</taxon>
        <taxon>Pezizomycotina</taxon>
        <taxon>Sordariomycetes</taxon>
        <taxon>Hypocreomycetidae</taxon>
        <taxon>Glomerellales</taxon>
        <taxon>Glomerellaceae</taxon>
        <taxon>Colletotrichum</taxon>
        <taxon>Colletotrichum graminicola species complex</taxon>
    </lineage>
</organism>
<sequence>MELVYVGRRTLASTLLNHDANPKSKGKDKEASAAVPAGVDSENNTRSLQGDDDARSEPSFANRLATSAASLSRAALEGRPSNAEAILGGASAKAYAQAEGSTSSNQDSVNRDQAATYRGGGSYNTGLGSAFSSSRHSTTAGEQQYEGFKEAQAALDISDQPQIPDEPQHSFAGSTSTSHNSHSSTVQSDINEQEARDGQQVVDLLTAPNELDDLEAIDDNLYSFISRREEESLRKALFNGGSGGPASNWTALLDFQPGFLQEGGIAELLQHFGVTDPQQARAMWMDSWADVLASYTDQVWGDLGFLAREAQKEIDEAREQGTATNPGGMQALQRLQQILAHVRGR</sequence>
<reference evidence="2" key="1">
    <citation type="submission" date="2021-06" db="EMBL/GenBank/DDBJ databases">
        <title>Comparative genomics, transcriptomics and evolutionary studies reveal genomic signatures of adaptation to plant cell wall in hemibiotrophic fungi.</title>
        <authorList>
            <consortium name="DOE Joint Genome Institute"/>
            <person name="Baroncelli R."/>
            <person name="Diaz J.F."/>
            <person name="Benocci T."/>
            <person name="Peng M."/>
            <person name="Battaglia E."/>
            <person name="Haridas S."/>
            <person name="Andreopoulos W."/>
            <person name="Labutti K."/>
            <person name="Pangilinan J."/>
            <person name="Floch G.L."/>
            <person name="Makela M.R."/>
            <person name="Henrissat B."/>
            <person name="Grigoriev I.V."/>
            <person name="Crouch J.A."/>
            <person name="De Vries R.P."/>
            <person name="Sukno S.A."/>
            <person name="Thon M.R."/>
        </authorList>
    </citation>
    <scope>NUCLEOTIDE SEQUENCE</scope>
    <source>
        <strain evidence="2">MAFF235873</strain>
    </source>
</reference>
<feature type="region of interest" description="Disordered" evidence="1">
    <location>
        <begin position="18"/>
        <end position="59"/>
    </location>
</feature>
<dbReference type="EMBL" id="MU842903">
    <property type="protein sequence ID" value="KAK2026991.1"/>
    <property type="molecule type" value="Genomic_DNA"/>
</dbReference>
<evidence type="ECO:0000313" key="3">
    <source>
        <dbReference type="Proteomes" id="UP001232148"/>
    </source>
</evidence>
<keyword evidence="3" id="KW-1185">Reference proteome</keyword>
<feature type="compositionally biased region" description="Low complexity" evidence="1">
    <location>
        <begin position="174"/>
        <end position="185"/>
    </location>
</feature>
<proteinExistence type="predicted"/>
<gene>
    <name evidence="2" type="ORF">LX32DRAFT_664913</name>
</gene>
<protein>
    <submittedName>
        <fullName evidence="2">Uncharacterized protein</fullName>
    </submittedName>
</protein>
<feature type="region of interest" description="Disordered" evidence="1">
    <location>
        <begin position="98"/>
        <end position="122"/>
    </location>
</feature>
<feature type="compositionally biased region" description="Polar residues" evidence="1">
    <location>
        <begin position="99"/>
        <end position="113"/>
    </location>
</feature>
<comment type="caution">
    <text evidence="2">The sequence shown here is derived from an EMBL/GenBank/DDBJ whole genome shotgun (WGS) entry which is preliminary data.</text>
</comment>